<gene>
    <name evidence="2" type="ORF">GNP93_00640</name>
</gene>
<organism evidence="2 3">
    <name type="scientific">Paenibacillus validus</name>
    <dbReference type="NCBI Taxonomy" id="44253"/>
    <lineage>
        <taxon>Bacteria</taxon>
        <taxon>Bacillati</taxon>
        <taxon>Bacillota</taxon>
        <taxon>Bacilli</taxon>
        <taxon>Bacillales</taxon>
        <taxon>Paenibacillaceae</taxon>
        <taxon>Paenibacillus</taxon>
    </lineage>
</organism>
<accession>A0A7X2Z7N5</accession>
<sequence length="58" mass="6402">MYRSPKEQIATMPELFTALGHMGEAVALLSSEGTAGEMSSTFSSAHEQLKRTPRKTFR</sequence>
<dbReference type="AlphaFoldDB" id="A0A7X2Z7N5"/>
<feature type="region of interest" description="Disordered" evidence="1">
    <location>
        <begin position="32"/>
        <end position="58"/>
    </location>
</feature>
<dbReference type="RefSeq" id="WP_155613771.1">
    <property type="nucleotide sequence ID" value="NZ_JARTHJ010000200.1"/>
</dbReference>
<comment type="caution">
    <text evidence="2">The sequence shown here is derived from an EMBL/GenBank/DDBJ whole genome shotgun (WGS) entry which is preliminary data.</text>
</comment>
<dbReference type="EMBL" id="WNZX01000001">
    <property type="protein sequence ID" value="MUG69173.1"/>
    <property type="molecule type" value="Genomic_DNA"/>
</dbReference>
<protein>
    <submittedName>
        <fullName evidence="2">Uncharacterized protein</fullName>
    </submittedName>
</protein>
<evidence type="ECO:0000256" key="1">
    <source>
        <dbReference type="SAM" id="MobiDB-lite"/>
    </source>
</evidence>
<reference evidence="2 3" key="1">
    <citation type="submission" date="2019-11" db="EMBL/GenBank/DDBJ databases">
        <title>Draft genome sequences of five Paenibacillus species of dairy origin.</title>
        <authorList>
            <person name="Olajide A.M."/>
            <person name="Chen S."/>
            <person name="Lapointe G."/>
        </authorList>
    </citation>
    <scope>NUCLEOTIDE SEQUENCE [LARGE SCALE GENOMIC DNA]</scope>
    <source>
        <strain evidence="2 3">2CS3</strain>
    </source>
</reference>
<feature type="compositionally biased region" description="Polar residues" evidence="1">
    <location>
        <begin position="32"/>
        <end position="46"/>
    </location>
</feature>
<dbReference type="Proteomes" id="UP000450917">
    <property type="component" value="Unassembled WGS sequence"/>
</dbReference>
<evidence type="ECO:0000313" key="3">
    <source>
        <dbReference type="Proteomes" id="UP000450917"/>
    </source>
</evidence>
<name>A0A7X2Z7N5_9BACL</name>
<proteinExistence type="predicted"/>
<evidence type="ECO:0000313" key="2">
    <source>
        <dbReference type="EMBL" id="MUG69173.1"/>
    </source>
</evidence>
<keyword evidence="3" id="KW-1185">Reference proteome</keyword>